<proteinExistence type="inferred from homology"/>
<comment type="caution">
    <text evidence="7">The sequence shown here is derived from an EMBL/GenBank/DDBJ whole genome shotgun (WGS) entry which is preliminary data.</text>
</comment>
<evidence type="ECO:0000256" key="3">
    <source>
        <dbReference type="ARBA" id="ARBA00022679"/>
    </source>
</evidence>
<dbReference type="OrthoDB" id="497832at2759"/>
<dbReference type="GO" id="GO:0008173">
    <property type="term" value="F:RNA methyltransferase activity"/>
    <property type="evidence" value="ECO:0007669"/>
    <property type="project" value="InterPro"/>
</dbReference>
<dbReference type="InterPro" id="IPR029026">
    <property type="entry name" value="tRNA_m1G_MTases_N"/>
</dbReference>
<protein>
    <recommendedName>
        <fullName evidence="6">tRNA/rRNA methyltransferase SpoU type domain-containing protein</fullName>
    </recommendedName>
</protein>
<feature type="region of interest" description="Disordered" evidence="5">
    <location>
        <begin position="1"/>
        <end position="30"/>
    </location>
</feature>
<name>A0A8J2SXG2_9STRA</name>
<evidence type="ECO:0000256" key="4">
    <source>
        <dbReference type="ARBA" id="ARBA00022691"/>
    </source>
</evidence>
<feature type="compositionally biased region" description="Low complexity" evidence="5">
    <location>
        <begin position="1"/>
        <end position="11"/>
    </location>
</feature>
<dbReference type="Proteomes" id="UP000789595">
    <property type="component" value="Unassembled WGS sequence"/>
</dbReference>
<evidence type="ECO:0000256" key="5">
    <source>
        <dbReference type="SAM" id="MobiDB-lite"/>
    </source>
</evidence>
<evidence type="ECO:0000256" key="1">
    <source>
        <dbReference type="ARBA" id="ARBA00007228"/>
    </source>
</evidence>
<dbReference type="Pfam" id="PF00588">
    <property type="entry name" value="SpoU_methylase"/>
    <property type="match status" value="1"/>
</dbReference>
<evidence type="ECO:0000256" key="2">
    <source>
        <dbReference type="ARBA" id="ARBA00022603"/>
    </source>
</evidence>
<dbReference type="SUPFAM" id="SSF75217">
    <property type="entry name" value="alpha/beta knot"/>
    <property type="match status" value="1"/>
</dbReference>
<dbReference type="InterPro" id="IPR029028">
    <property type="entry name" value="Alpha/beta_knot_MTases"/>
</dbReference>
<dbReference type="Gene3D" id="3.40.1280.10">
    <property type="match status" value="1"/>
</dbReference>
<dbReference type="AlphaFoldDB" id="A0A8J2SXG2"/>
<dbReference type="GO" id="GO:0002128">
    <property type="term" value="P:tRNA nucleoside ribose methylation"/>
    <property type="evidence" value="ECO:0007669"/>
    <property type="project" value="TreeGrafter"/>
</dbReference>
<dbReference type="InterPro" id="IPR001537">
    <property type="entry name" value="SpoU_MeTrfase"/>
</dbReference>
<reference evidence="7" key="1">
    <citation type="submission" date="2021-11" db="EMBL/GenBank/DDBJ databases">
        <authorList>
            <consortium name="Genoscope - CEA"/>
            <person name="William W."/>
        </authorList>
    </citation>
    <scope>NUCLEOTIDE SEQUENCE</scope>
</reference>
<evidence type="ECO:0000313" key="8">
    <source>
        <dbReference type="Proteomes" id="UP000789595"/>
    </source>
</evidence>
<keyword evidence="2" id="KW-0489">Methyltransferase</keyword>
<feature type="domain" description="tRNA/rRNA methyltransferase SpoU type" evidence="6">
    <location>
        <begin position="136"/>
        <end position="265"/>
    </location>
</feature>
<dbReference type="EMBL" id="CAKKNE010000004">
    <property type="protein sequence ID" value="CAH0374764.1"/>
    <property type="molecule type" value="Genomic_DNA"/>
</dbReference>
<dbReference type="PANTHER" id="PTHR42786">
    <property type="entry name" value="TRNA/RRNA METHYLTRANSFERASE"/>
    <property type="match status" value="1"/>
</dbReference>
<dbReference type="CDD" id="cd18098">
    <property type="entry name" value="SpoU-like"/>
    <property type="match status" value="1"/>
</dbReference>
<keyword evidence="3" id="KW-0808">Transferase</keyword>
<keyword evidence="8" id="KW-1185">Reference proteome</keyword>
<sequence>MSAPQSPQSPHSPHKSNWMLDQDSGGDDDDKNTIRLRYLYRGEHKRDGRVATIACENGTIKTKAVLVALRRDRSVDLDRFGVALYDVKEEAWRTLTELDDEVAVEGEARAELYDTLEQEADDAAAEAGYFGIGIVRGKTAGNAGVLWRSAAQLGAAFTFTVGARFEKEDDKTDAIAAWRRVPQFAYDDVAQLVTATPRGAALVGVEMGGQALETFAHPERCVYVLGAEDEGLPKSVRRACRHVVSLPSIRSASYNVAVAGALVLYDRFMKRSRPVPPPLPLPTTVDVEDEAAEPVYLPIILVQRDSATASRVDALLEQRHGAAVVRKATDGDLSTEEFARARARFSVARAHDAGAVACSIAADPLLQGHVQRCLVLDRRAADVAKIALGAETYRVVAQPAGLATRVVDQLPESVALGTADATHLLCVCDFGGKG</sequence>
<feature type="non-terminal residue" evidence="7">
    <location>
        <position position="434"/>
    </location>
</feature>
<evidence type="ECO:0000259" key="6">
    <source>
        <dbReference type="Pfam" id="PF00588"/>
    </source>
</evidence>
<accession>A0A8J2SXG2</accession>
<gene>
    <name evidence="7" type="ORF">PECAL_4P20660</name>
</gene>
<organism evidence="7 8">
    <name type="scientific">Pelagomonas calceolata</name>
    <dbReference type="NCBI Taxonomy" id="35677"/>
    <lineage>
        <taxon>Eukaryota</taxon>
        <taxon>Sar</taxon>
        <taxon>Stramenopiles</taxon>
        <taxon>Ochrophyta</taxon>
        <taxon>Pelagophyceae</taxon>
        <taxon>Pelagomonadales</taxon>
        <taxon>Pelagomonadaceae</taxon>
        <taxon>Pelagomonas</taxon>
    </lineage>
</organism>
<dbReference type="PANTHER" id="PTHR42786:SF6">
    <property type="entry name" value="TRNA_RRNA METHYLTRANSFERASE SPOU TYPE DOMAIN-CONTAINING PROTEIN"/>
    <property type="match status" value="1"/>
</dbReference>
<dbReference type="InterPro" id="IPR004384">
    <property type="entry name" value="RNA_MeTrfase_TrmJ/LasT"/>
</dbReference>
<evidence type="ECO:0000313" key="7">
    <source>
        <dbReference type="EMBL" id="CAH0374764.1"/>
    </source>
</evidence>
<dbReference type="GO" id="GO:0003723">
    <property type="term" value="F:RNA binding"/>
    <property type="evidence" value="ECO:0007669"/>
    <property type="project" value="InterPro"/>
</dbReference>
<dbReference type="GO" id="GO:0005829">
    <property type="term" value="C:cytosol"/>
    <property type="evidence" value="ECO:0007669"/>
    <property type="project" value="TreeGrafter"/>
</dbReference>
<comment type="similarity">
    <text evidence="1">Belongs to the class IV-like SAM-binding methyltransferase superfamily. RNA methyltransferase TrmH family.</text>
</comment>
<keyword evidence="4" id="KW-0949">S-adenosyl-L-methionine</keyword>